<evidence type="ECO:0000256" key="1">
    <source>
        <dbReference type="SAM" id="MobiDB-lite"/>
    </source>
</evidence>
<feature type="non-terminal residue" evidence="2">
    <location>
        <position position="1"/>
    </location>
</feature>
<organism evidence="2 3">
    <name type="scientific">Pseudolycoriella hygida</name>
    <dbReference type="NCBI Taxonomy" id="35572"/>
    <lineage>
        <taxon>Eukaryota</taxon>
        <taxon>Metazoa</taxon>
        <taxon>Ecdysozoa</taxon>
        <taxon>Arthropoda</taxon>
        <taxon>Hexapoda</taxon>
        <taxon>Insecta</taxon>
        <taxon>Pterygota</taxon>
        <taxon>Neoptera</taxon>
        <taxon>Endopterygota</taxon>
        <taxon>Diptera</taxon>
        <taxon>Nematocera</taxon>
        <taxon>Sciaroidea</taxon>
        <taxon>Sciaridae</taxon>
        <taxon>Pseudolycoriella</taxon>
    </lineage>
</organism>
<dbReference type="EMBL" id="WJQU01000001">
    <property type="protein sequence ID" value="KAJ6649430.1"/>
    <property type="molecule type" value="Genomic_DNA"/>
</dbReference>
<evidence type="ECO:0000313" key="3">
    <source>
        <dbReference type="Proteomes" id="UP001151699"/>
    </source>
</evidence>
<feature type="region of interest" description="Disordered" evidence="1">
    <location>
        <begin position="98"/>
        <end position="140"/>
    </location>
</feature>
<accession>A0A9Q0SA76</accession>
<sequence>MSDAGGSSGSSGFGGSSPAVDEDFDVIRIIIDVIYAIDDAFGWINRFWDEAASCSWYNRLVKISGVQEEREAILSRAIQWCEEIVPSLDILFVMSESESTDAGGSSGGHGRRLPRGGRRGRSGRYARGTPRSPAANNRKSLLMMCSKQE</sequence>
<dbReference type="AlphaFoldDB" id="A0A9Q0SA76"/>
<name>A0A9Q0SA76_9DIPT</name>
<dbReference type="Proteomes" id="UP001151699">
    <property type="component" value="Chromosome A"/>
</dbReference>
<keyword evidence="3" id="KW-1185">Reference proteome</keyword>
<reference evidence="2" key="1">
    <citation type="submission" date="2022-07" db="EMBL/GenBank/DDBJ databases">
        <authorList>
            <person name="Trinca V."/>
            <person name="Uliana J.V.C."/>
            <person name="Torres T.T."/>
            <person name="Ward R.J."/>
            <person name="Monesi N."/>
        </authorList>
    </citation>
    <scope>NUCLEOTIDE SEQUENCE</scope>
    <source>
        <strain evidence="2">HSMRA1968</strain>
        <tissue evidence="2">Whole embryos</tissue>
    </source>
</reference>
<proteinExistence type="predicted"/>
<comment type="caution">
    <text evidence="2">The sequence shown here is derived from an EMBL/GenBank/DDBJ whole genome shotgun (WGS) entry which is preliminary data.</text>
</comment>
<evidence type="ECO:0000313" key="2">
    <source>
        <dbReference type="EMBL" id="KAJ6649430.1"/>
    </source>
</evidence>
<protein>
    <submittedName>
        <fullName evidence="2">Uncharacterized protein</fullName>
    </submittedName>
</protein>
<gene>
    <name evidence="2" type="ORF">Bhyg_04665</name>
</gene>
<feature type="compositionally biased region" description="Basic residues" evidence="1">
    <location>
        <begin position="109"/>
        <end position="124"/>
    </location>
</feature>